<name>A0A1W4WAU1_AGRPL</name>
<dbReference type="GeneID" id="108734188"/>
<evidence type="ECO:0000256" key="4">
    <source>
        <dbReference type="SAM" id="MobiDB-lite"/>
    </source>
</evidence>
<dbReference type="STRING" id="224129.A0A1W4WAU1"/>
<sequence length="286" mass="31429">MASSSGGLFGWELLYRSVQNDIKNSQDILVCFTHLVLISNGFKCIGLGDSKILEGTETKTETLPSGWNDNYAIRYVYQGRLYNLRATNVDDAIMINLIRVQERTVSMVQLNNRTVAQTSGTLEQMIPNHTELEEMIRRQLIDKVTVSTKQKDGSSQTQNESGTSTSGVGPDRPSPLLERTPERFSYPSLIDPVNNVGRSDLDPFGGQFPPLGRNPPAFPLPGGGGMLFEPPRGGGGLGPRPNFGVPPDSLPPGARFDPFRPPDPERPPRRNPGNDFPPPGFDDMYM</sequence>
<keyword evidence="3" id="KW-0647">Proteasome</keyword>
<dbReference type="CTD" id="36277"/>
<dbReference type="RefSeq" id="XP_018321124.1">
    <property type="nucleotide sequence ID" value="XM_018465622.2"/>
</dbReference>
<dbReference type="PANTHER" id="PTHR13266:SF1">
    <property type="entry name" value="PROTEASOME INHIBITOR PI31 SUBUNIT"/>
    <property type="match status" value="1"/>
</dbReference>
<dbReference type="Pfam" id="PF11566">
    <property type="entry name" value="PI31_Prot_N"/>
    <property type="match status" value="1"/>
</dbReference>
<evidence type="ECO:0000256" key="2">
    <source>
        <dbReference type="ARBA" id="ARBA00015575"/>
    </source>
</evidence>
<feature type="domain" description="PI31 proteasome regulator N-terminal" evidence="5">
    <location>
        <begin position="19"/>
        <end position="149"/>
    </location>
</feature>
<reference evidence="7" key="1">
    <citation type="submission" date="2025-08" db="UniProtKB">
        <authorList>
            <consortium name="RefSeq"/>
        </authorList>
    </citation>
    <scope>IDENTIFICATION</scope>
    <source>
        <tissue evidence="7">Entire body</tissue>
    </source>
</reference>
<feature type="compositionally biased region" description="Basic and acidic residues" evidence="4">
    <location>
        <begin position="257"/>
        <end position="268"/>
    </location>
</feature>
<accession>A0A1W4WAU1</accession>
<feature type="region of interest" description="Disordered" evidence="4">
    <location>
        <begin position="146"/>
        <end position="286"/>
    </location>
</feature>
<organism evidence="6 7">
    <name type="scientific">Agrilus planipennis</name>
    <name type="common">Emerald ash borer</name>
    <name type="synonym">Agrilus marcopoli</name>
    <dbReference type="NCBI Taxonomy" id="224129"/>
    <lineage>
        <taxon>Eukaryota</taxon>
        <taxon>Metazoa</taxon>
        <taxon>Ecdysozoa</taxon>
        <taxon>Arthropoda</taxon>
        <taxon>Hexapoda</taxon>
        <taxon>Insecta</taxon>
        <taxon>Pterygota</taxon>
        <taxon>Neoptera</taxon>
        <taxon>Endopterygota</taxon>
        <taxon>Coleoptera</taxon>
        <taxon>Polyphaga</taxon>
        <taxon>Elateriformia</taxon>
        <taxon>Buprestoidea</taxon>
        <taxon>Buprestidae</taxon>
        <taxon>Agrilinae</taxon>
        <taxon>Agrilus</taxon>
    </lineage>
</organism>
<dbReference type="GO" id="GO:0043161">
    <property type="term" value="P:proteasome-mediated ubiquitin-dependent protein catabolic process"/>
    <property type="evidence" value="ECO:0007669"/>
    <property type="project" value="InterPro"/>
</dbReference>
<evidence type="ECO:0000313" key="6">
    <source>
        <dbReference type="Proteomes" id="UP000192223"/>
    </source>
</evidence>
<dbReference type="KEGG" id="apln:108734188"/>
<dbReference type="InParanoid" id="A0A1W4WAU1"/>
<feature type="compositionally biased region" description="Gly residues" evidence="4">
    <location>
        <begin position="221"/>
        <end position="238"/>
    </location>
</feature>
<dbReference type="GO" id="GO:0070628">
    <property type="term" value="F:proteasome binding"/>
    <property type="evidence" value="ECO:0007669"/>
    <property type="project" value="InterPro"/>
</dbReference>
<dbReference type="Proteomes" id="UP000192223">
    <property type="component" value="Unplaced"/>
</dbReference>
<dbReference type="OrthoDB" id="68090at2759"/>
<dbReference type="InterPro" id="IPR021625">
    <property type="entry name" value="PI31_Prot_N"/>
</dbReference>
<dbReference type="InterPro" id="IPR045128">
    <property type="entry name" value="PI31-like"/>
</dbReference>
<dbReference type="FunCoup" id="A0A1W4WAU1">
    <property type="interactions" value="509"/>
</dbReference>
<keyword evidence="6" id="KW-1185">Reference proteome</keyword>
<evidence type="ECO:0000256" key="1">
    <source>
        <dbReference type="ARBA" id="ARBA00006405"/>
    </source>
</evidence>
<feature type="compositionally biased region" description="Polar residues" evidence="4">
    <location>
        <begin position="146"/>
        <end position="167"/>
    </location>
</feature>
<proteinExistence type="inferred from homology"/>
<protein>
    <recommendedName>
        <fullName evidence="2">Proteasome inhibitor PI31 subunit</fullName>
    </recommendedName>
</protein>
<dbReference type="AlphaFoldDB" id="A0A1W4WAU1"/>
<dbReference type="PANTHER" id="PTHR13266">
    <property type="entry name" value="PROTEASOME INHIBITOR"/>
    <property type="match status" value="1"/>
</dbReference>
<gene>
    <name evidence="7" type="primary">LOC108734188</name>
</gene>
<evidence type="ECO:0000259" key="5">
    <source>
        <dbReference type="Pfam" id="PF11566"/>
    </source>
</evidence>
<evidence type="ECO:0000256" key="3">
    <source>
        <dbReference type="ARBA" id="ARBA00022942"/>
    </source>
</evidence>
<dbReference type="GO" id="GO:0004866">
    <property type="term" value="F:endopeptidase inhibitor activity"/>
    <property type="evidence" value="ECO:0007669"/>
    <property type="project" value="InterPro"/>
</dbReference>
<evidence type="ECO:0000313" key="7">
    <source>
        <dbReference type="RefSeq" id="XP_018321124.1"/>
    </source>
</evidence>
<dbReference type="GO" id="GO:0000502">
    <property type="term" value="C:proteasome complex"/>
    <property type="evidence" value="ECO:0007669"/>
    <property type="project" value="UniProtKB-KW"/>
</dbReference>
<dbReference type="Gene3D" id="3.40.1000.30">
    <property type="match status" value="1"/>
</dbReference>
<comment type="similarity">
    <text evidence="1">Belongs to the proteasome inhibitor PI31 family.</text>
</comment>